<reference evidence="1 2" key="1">
    <citation type="journal article" date="2006" name="Nature">
        <title>Global trends of whole-genome duplications revealed by the ciliate Paramecium tetraurelia.</title>
        <authorList>
            <consortium name="Genoscope"/>
            <person name="Aury J.-M."/>
            <person name="Jaillon O."/>
            <person name="Duret L."/>
            <person name="Noel B."/>
            <person name="Jubin C."/>
            <person name="Porcel B.M."/>
            <person name="Segurens B."/>
            <person name="Daubin V."/>
            <person name="Anthouard V."/>
            <person name="Aiach N."/>
            <person name="Arnaiz O."/>
            <person name="Billaut A."/>
            <person name="Beisson J."/>
            <person name="Blanc I."/>
            <person name="Bouhouche K."/>
            <person name="Camara F."/>
            <person name="Duharcourt S."/>
            <person name="Guigo R."/>
            <person name="Gogendeau D."/>
            <person name="Katinka M."/>
            <person name="Keller A.-M."/>
            <person name="Kissmehl R."/>
            <person name="Klotz C."/>
            <person name="Koll F."/>
            <person name="Le Moue A."/>
            <person name="Lepere C."/>
            <person name="Malinsky S."/>
            <person name="Nowacki M."/>
            <person name="Nowak J.K."/>
            <person name="Plattner H."/>
            <person name="Poulain J."/>
            <person name="Ruiz F."/>
            <person name="Serrano V."/>
            <person name="Zagulski M."/>
            <person name="Dessen P."/>
            <person name="Betermier M."/>
            <person name="Weissenbach J."/>
            <person name="Scarpelli C."/>
            <person name="Schachter V."/>
            <person name="Sperling L."/>
            <person name="Meyer E."/>
            <person name="Cohen J."/>
            <person name="Wincker P."/>
        </authorList>
    </citation>
    <scope>NUCLEOTIDE SEQUENCE [LARGE SCALE GENOMIC DNA]</scope>
    <source>
        <strain evidence="1 2">Stock d4-2</strain>
    </source>
</reference>
<gene>
    <name evidence="1" type="ORF">GSPATT00021795001</name>
</gene>
<name>A0E010_PARTE</name>
<keyword evidence="2" id="KW-1185">Reference proteome</keyword>
<sequence>MQSTQFDDQQYLCISPINKKVAYKIGSISNFEHLNAIITDYCKAEA</sequence>
<dbReference type="Proteomes" id="UP000000600">
    <property type="component" value="Unassembled WGS sequence"/>
</dbReference>
<evidence type="ECO:0000313" key="1">
    <source>
        <dbReference type="EMBL" id="CAK88627.1"/>
    </source>
</evidence>
<dbReference type="RefSeq" id="XP_001456024.1">
    <property type="nucleotide sequence ID" value="XM_001455987.1"/>
</dbReference>
<dbReference type="EMBL" id="CT868651">
    <property type="protein sequence ID" value="CAK88627.1"/>
    <property type="molecule type" value="Genomic_DNA"/>
</dbReference>
<proteinExistence type="predicted"/>
<evidence type="ECO:0000313" key="2">
    <source>
        <dbReference type="Proteomes" id="UP000000600"/>
    </source>
</evidence>
<organism evidence="1 2">
    <name type="scientific">Paramecium tetraurelia</name>
    <dbReference type="NCBI Taxonomy" id="5888"/>
    <lineage>
        <taxon>Eukaryota</taxon>
        <taxon>Sar</taxon>
        <taxon>Alveolata</taxon>
        <taxon>Ciliophora</taxon>
        <taxon>Intramacronucleata</taxon>
        <taxon>Oligohymenophorea</taxon>
        <taxon>Peniculida</taxon>
        <taxon>Parameciidae</taxon>
        <taxon>Paramecium</taxon>
    </lineage>
</organism>
<dbReference type="KEGG" id="ptm:GSPATT00021795001"/>
<dbReference type="GeneID" id="5041808"/>
<protein>
    <submittedName>
        <fullName evidence="1">Uncharacterized protein</fullName>
    </submittedName>
</protein>
<dbReference type="AlphaFoldDB" id="A0E010"/>
<dbReference type="InParanoid" id="A0E010"/>
<accession>A0E010</accession>
<dbReference type="HOGENOM" id="CLU_3192489_0_0_1"/>